<feature type="transmembrane region" description="Helical" evidence="1">
    <location>
        <begin position="165"/>
        <end position="187"/>
    </location>
</feature>
<dbReference type="Proteomes" id="UP000288812">
    <property type="component" value="Unassembled WGS sequence"/>
</dbReference>
<proteinExistence type="predicted"/>
<reference evidence="2 3" key="1">
    <citation type="submission" date="2018-11" db="EMBL/GenBank/DDBJ databases">
        <title>Genome sequencing and assembly of Anaerosphaera sp. nov., GS7-6-2.</title>
        <authorList>
            <person name="Rettenmaier R."/>
            <person name="Liebl W."/>
            <person name="Zverlov V."/>
        </authorList>
    </citation>
    <scope>NUCLEOTIDE SEQUENCE [LARGE SCALE GENOMIC DNA]</scope>
    <source>
        <strain evidence="2 3">GS7-6-2</strain>
    </source>
</reference>
<comment type="caution">
    <text evidence="2">The sequence shown here is derived from an EMBL/GenBank/DDBJ whole genome shotgun (WGS) entry which is preliminary data.</text>
</comment>
<name>A0A437S6T4_9FIRM</name>
<evidence type="ECO:0000313" key="3">
    <source>
        <dbReference type="Proteomes" id="UP000288812"/>
    </source>
</evidence>
<dbReference type="EMBL" id="RLIH01000006">
    <property type="protein sequence ID" value="RVU54739.1"/>
    <property type="molecule type" value="Genomic_DNA"/>
</dbReference>
<organism evidence="2 3">
    <name type="scientific">Anaerosphaera multitolerans</name>
    <dbReference type="NCBI Taxonomy" id="2487351"/>
    <lineage>
        <taxon>Bacteria</taxon>
        <taxon>Bacillati</taxon>
        <taxon>Bacillota</taxon>
        <taxon>Tissierellia</taxon>
        <taxon>Tissierellales</taxon>
        <taxon>Peptoniphilaceae</taxon>
        <taxon>Anaerosphaera</taxon>
    </lineage>
</organism>
<feature type="transmembrane region" description="Helical" evidence="1">
    <location>
        <begin position="99"/>
        <end position="117"/>
    </location>
</feature>
<feature type="transmembrane region" description="Helical" evidence="1">
    <location>
        <begin position="27"/>
        <end position="46"/>
    </location>
</feature>
<keyword evidence="1" id="KW-0472">Membrane</keyword>
<keyword evidence="1" id="KW-0812">Transmembrane</keyword>
<feature type="transmembrane region" description="Helical" evidence="1">
    <location>
        <begin position="207"/>
        <end position="234"/>
    </location>
</feature>
<protein>
    <submittedName>
        <fullName evidence="2">Uncharacterized protein</fullName>
    </submittedName>
</protein>
<feature type="transmembrane region" description="Helical" evidence="1">
    <location>
        <begin position="123"/>
        <end position="144"/>
    </location>
</feature>
<keyword evidence="1" id="KW-1133">Transmembrane helix</keyword>
<evidence type="ECO:0000256" key="1">
    <source>
        <dbReference type="SAM" id="Phobius"/>
    </source>
</evidence>
<dbReference type="AlphaFoldDB" id="A0A437S6T4"/>
<feature type="transmembrane region" description="Helical" evidence="1">
    <location>
        <begin position="58"/>
        <end position="78"/>
    </location>
</feature>
<sequence length="256" mass="29448">MNYLNDIGMVYKKAAMETLNRIKKNPIVLLLPFIYSFIFFLINNILSRVGFYTGGSFLMGFIIAIAYALILSSYFSLLSDLHFYNRISFKYLSSSFKNYFYAIYSAYFILMLINIVGGSFGYSLYQLVLIVVFVIFNPLSEAIYVRGESYTSAYGYSLNFMKENFIHWLIPLAIYMVVCQVLGYNFGNIIQRNIIEVTLGMDVYLSLSIPVHVAIRVLAHTFVIQVITAIYVVFRGELFRILSSSSMRKRQYMGGI</sequence>
<dbReference type="RefSeq" id="WP_127724392.1">
    <property type="nucleotide sequence ID" value="NZ_RLIH01000006.1"/>
</dbReference>
<gene>
    <name evidence="2" type="ORF">EF514_05310</name>
</gene>
<dbReference type="OrthoDB" id="1701429at2"/>
<keyword evidence="3" id="KW-1185">Reference proteome</keyword>
<accession>A0A437S6T4</accession>
<evidence type="ECO:0000313" key="2">
    <source>
        <dbReference type="EMBL" id="RVU54739.1"/>
    </source>
</evidence>